<dbReference type="SUPFAM" id="SSF81301">
    <property type="entry name" value="Nucleotidyltransferase"/>
    <property type="match status" value="1"/>
</dbReference>
<dbReference type="Proteomes" id="UP000196710">
    <property type="component" value="Chromosome"/>
</dbReference>
<protein>
    <submittedName>
        <fullName evidence="2">Nucleotidyltransferase</fullName>
    </submittedName>
</protein>
<dbReference type="Pfam" id="PF18765">
    <property type="entry name" value="Polbeta"/>
    <property type="match status" value="1"/>
</dbReference>
<feature type="domain" description="Polymerase beta nucleotidyltransferase" evidence="1">
    <location>
        <begin position="18"/>
        <end position="100"/>
    </location>
</feature>
<keyword evidence="3" id="KW-1185">Reference proteome</keyword>
<sequence length="101" mass="11377">MEVRQMAYSLSETIKTEIIDLARRCNLDKVILFGSRARGDNLERSDIDLAIQGGDTVAFAASADEDIPTLLMFDVVDLDKPVQTELMEEIRRDGIVIYEKV</sequence>
<evidence type="ECO:0000259" key="1">
    <source>
        <dbReference type="Pfam" id="PF18765"/>
    </source>
</evidence>
<dbReference type="InterPro" id="IPR041633">
    <property type="entry name" value="Polbeta"/>
</dbReference>
<evidence type="ECO:0000313" key="3">
    <source>
        <dbReference type="Proteomes" id="UP000196710"/>
    </source>
</evidence>
<dbReference type="CDD" id="cd05403">
    <property type="entry name" value="NT_KNTase_like"/>
    <property type="match status" value="1"/>
</dbReference>
<accession>A0ABM6LB01</accession>
<dbReference type="EMBL" id="CP021422">
    <property type="protein sequence ID" value="ASB42806.1"/>
    <property type="molecule type" value="Genomic_DNA"/>
</dbReference>
<name>A0ABM6LB01_9FIRM</name>
<evidence type="ECO:0000313" key="2">
    <source>
        <dbReference type="EMBL" id="ASB42806.1"/>
    </source>
</evidence>
<dbReference type="Gene3D" id="3.30.460.10">
    <property type="entry name" value="Beta Polymerase, domain 2"/>
    <property type="match status" value="1"/>
</dbReference>
<dbReference type="InterPro" id="IPR043519">
    <property type="entry name" value="NT_sf"/>
</dbReference>
<gene>
    <name evidence="2" type="ORF">ADH66_17110</name>
</gene>
<organism evidence="2 3">
    <name type="scientific">Acutalibacter muris</name>
    <dbReference type="NCBI Taxonomy" id="1796620"/>
    <lineage>
        <taxon>Bacteria</taxon>
        <taxon>Bacillati</taxon>
        <taxon>Bacillota</taxon>
        <taxon>Clostridia</taxon>
        <taxon>Eubacteriales</taxon>
        <taxon>Acutalibacteraceae</taxon>
        <taxon>Acutalibacter</taxon>
    </lineage>
</organism>
<proteinExistence type="predicted"/>
<reference evidence="3" key="1">
    <citation type="submission" date="2017-05" db="EMBL/GenBank/DDBJ databases">
        <title>Improved OligoMM genomes.</title>
        <authorList>
            <person name="Garzetti D."/>
        </authorList>
    </citation>
    <scope>NUCLEOTIDE SEQUENCE [LARGE SCALE GENOMIC DNA]</scope>
    <source>
        <strain evidence="3">KB18</strain>
    </source>
</reference>